<evidence type="ECO:0000256" key="1">
    <source>
        <dbReference type="ARBA" id="ARBA00004123"/>
    </source>
</evidence>
<dbReference type="EMBL" id="CAJZBQ010000053">
    <property type="protein sequence ID" value="CAG9331676.1"/>
    <property type="molecule type" value="Genomic_DNA"/>
</dbReference>
<keyword evidence="7" id="KW-0863">Zinc-finger</keyword>
<dbReference type="InterPro" id="IPR038959">
    <property type="entry name" value="Prp19"/>
</dbReference>
<proteinExistence type="inferred from homology"/>
<dbReference type="PROSITE" id="PS51698">
    <property type="entry name" value="U_BOX"/>
    <property type="match status" value="1"/>
</dbReference>
<keyword evidence="11" id="KW-0227">DNA damage</keyword>
<comment type="subunit">
    <text evidence="11">Homotetramer.</text>
</comment>
<dbReference type="GO" id="GO:0000974">
    <property type="term" value="C:Prp19 complex"/>
    <property type="evidence" value="ECO:0007669"/>
    <property type="project" value="UniProtKB-UniRule"/>
</dbReference>
<dbReference type="GO" id="GO:0071006">
    <property type="term" value="C:U2-type catalytic step 1 spliceosome"/>
    <property type="evidence" value="ECO:0007669"/>
    <property type="project" value="TreeGrafter"/>
</dbReference>
<dbReference type="FunFam" id="3.30.40.10:FF:000027">
    <property type="entry name" value="Pre-mRNA-processing factor 19, putative"/>
    <property type="match status" value="1"/>
</dbReference>
<evidence type="ECO:0000313" key="14">
    <source>
        <dbReference type="Proteomes" id="UP001162131"/>
    </source>
</evidence>
<keyword evidence="8" id="KW-0862">Zinc</keyword>
<dbReference type="InterPro" id="IPR003613">
    <property type="entry name" value="Ubox_domain"/>
</dbReference>
<evidence type="ECO:0000256" key="3">
    <source>
        <dbReference type="ARBA" id="ARBA00022574"/>
    </source>
</evidence>
<evidence type="ECO:0000256" key="2">
    <source>
        <dbReference type="ARBA" id="ARBA00006388"/>
    </source>
</evidence>
<dbReference type="Pfam" id="PF11789">
    <property type="entry name" value="zf-Nse"/>
    <property type="match status" value="1"/>
</dbReference>
<dbReference type="InterPro" id="IPR013915">
    <property type="entry name" value="Prp19_cc"/>
</dbReference>
<organism evidence="13 14">
    <name type="scientific">Blepharisma stoltei</name>
    <dbReference type="NCBI Taxonomy" id="1481888"/>
    <lineage>
        <taxon>Eukaryota</taxon>
        <taxon>Sar</taxon>
        <taxon>Alveolata</taxon>
        <taxon>Ciliophora</taxon>
        <taxon>Postciliodesmatophora</taxon>
        <taxon>Heterotrichea</taxon>
        <taxon>Heterotrichida</taxon>
        <taxon>Blepharismidae</taxon>
        <taxon>Blepharisma</taxon>
    </lineage>
</organism>
<name>A0AAU9K2Q9_9CILI</name>
<evidence type="ECO:0000256" key="10">
    <source>
        <dbReference type="ARBA" id="ARBA00023242"/>
    </source>
</evidence>
<dbReference type="GO" id="GO:0005737">
    <property type="term" value="C:cytoplasm"/>
    <property type="evidence" value="ECO:0007669"/>
    <property type="project" value="TreeGrafter"/>
</dbReference>
<evidence type="ECO:0000256" key="11">
    <source>
        <dbReference type="RuleBase" id="RU367101"/>
    </source>
</evidence>
<dbReference type="GO" id="GO:0000398">
    <property type="term" value="P:mRNA splicing, via spliceosome"/>
    <property type="evidence" value="ECO:0007669"/>
    <property type="project" value="InterPro"/>
</dbReference>
<evidence type="ECO:0000256" key="6">
    <source>
        <dbReference type="ARBA" id="ARBA00022728"/>
    </source>
</evidence>
<keyword evidence="11" id="KW-0833">Ubl conjugation pathway</keyword>
<protein>
    <recommendedName>
        <fullName evidence="11">Pre-mRNA-processing factor 19</fullName>
        <ecNumber evidence="11">2.3.2.27</ecNumber>
    </recommendedName>
</protein>
<keyword evidence="11" id="KW-0808">Transferase</keyword>
<dbReference type="Proteomes" id="UP001162131">
    <property type="component" value="Unassembled WGS sequence"/>
</dbReference>
<keyword evidence="9 11" id="KW-0508">mRNA splicing</keyword>
<dbReference type="GO" id="GO:0061630">
    <property type="term" value="F:ubiquitin protein ligase activity"/>
    <property type="evidence" value="ECO:0007669"/>
    <property type="project" value="UniProtKB-UniRule"/>
</dbReference>
<sequence>MSVTHCALSGQPLIDPVVSVKTGHVYERSAITKYIQSTGRCPITNVELSLPDIISLQANPSAKPRPLSQNSIPGLIDAFKNEWDAVVIETHELKKYIDVLRQELSHSLYQYDAACRVIARLVKEKDELVHALQELNKEDKE</sequence>
<keyword evidence="11" id="KW-0234">DNA repair</keyword>
<dbReference type="AlphaFoldDB" id="A0AAU9K2Q9"/>
<dbReference type="SUPFAM" id="SSF57850">
    <property type="entry name" value="RING/U-box"/>
    <property type="match status" value="1"/>
</dbReference>
<keyword evidence="4 11" id="KW-0507">mRNA processing</keyword>
<dbReference type="Gene3D" id="3.30.40.10">
    <property type="entry name" value="Zinc/RING finger domain, C3HC4 (zinc finger)"/>
    <property type="match status" value="1"/>
</dbReference>
<evidence type="ECO:0000256" key="7">
    <source>
        <dbReference type="ARBA" id="ARBA00022771"/>
    </source>
</evidence>
<dbReference type="EC" id="2.3.2.27" evidence="11"/>
<gene>
    <name evidence="13" type="ORF">BSTOLATCC_MIC53740</name>
</gene>
<dbReference type="GO" id="GO:0006281">
    <property type="term" value="P:DNA repair"/>
    <property type="evidence" value="ECO:0007669"/>
    <property type="project" value="UniProtKB-KW"/>
</dbReference>
<evidence type="ECO:0000259" key="12">
    <source>
        <dbReference type="PROSITE" id="PS51698"/>
    </source>
</evidence>
<comment type="pathway">
    <text evidence="11">Protein modification; protein ubiquitination.</text>
</comment>
<feature type="domain" description="U-box" evidence="12">
    <location>
        <begin position="1"/>
        <end position="73"/>
    </location>
</feature>
<accession>A0AAU9K2Q9</accession>
<comment type="similarity">
    <text evidence="2 11">Belongs to the WD repeat PRP19 family.</text>
</comment>
<dbReference type="GO" id="GO:0070534">
    <property type="term" value="P:protein K63-linked ubiquitination"/>
    <property type="evidence" value="ECO:0007669"/>
    <property type="project" value="UniProtKB-UniRule"/>
</dbReference>
<evidence type="ECO:0000256" key="5">
    <source>
        <dbReference type="ARBA" id="ARBA00022723"/>
    </source>
</evidence>
<reference evidence="13" key="1">
    <citation type="submission" date="2021-09" db="EMBL/GenBank/DDBJ databases">
        <authorList>
            <consortium name="AG Swart"/>
            <person name="Singh M."/>
            <person name="Singh A."/>
            <person name="Seah K."/>
            <person name="Emmerich C."/>
        </authorList>
    </citation>
    <scope>NUCLEOTIDE SEQUENCE</scope>
    <source>
        <strain evidence="13">ATCC30299</strain>
    </source>
</reference>
<keyword evidence="6 11" id="KW-0747">Spliceosome</keyword>
<keyword evidence="14" id="KW-1185">Reference proteome</keyword>
<evidence type="ECO:0000313" key="13">
    <source>
        <dbReference type="EMBL" id="CAG9331676.1"/>
    </source>
</evidence>
<dbReference type="PANTHER" id="PTHR43995:SF1">
    <property type="entry name" value="PRE-MRNA-PROCESSING FACTOR 19"/>
    <property type="match status" value="1"/>
</dbReference>
<evidence type="ECO:0000256" key="8">
    <source>
        <dbReference type="ARBA" id="ARBA00022833"/>
    </source>
</evidence>
<evidence type="ECO:0000256" key="9">
    <source>
        <dbReference type="ARBA" id="ARBA00023187"/>
    </source>
</evidence>
<comment type="caution">
    <text evidence="13">The sequence shown here is derived from an EMBL/GenBank/DDBJ whole genome shotgun (WGS) entry which is preliminary data.</text>
</comment>
<evidence type="ECO:0000256" key="4">
    <source>
        <dbReference type="ARBA" id="ARBA00022664"/>
    </source>
</evidence>
<dbReference type="PANTHER" id="PTHR43995">
    <property type="entry name" value="PRE-MRNA-PROCESSING FACTOR 19"/>
    <property type="match status" value="1"/>
</dbReference>
<comment type="catalytic activity">
    <reaction evidence="11">
        <text>S-ubiquitinyl-[E2 ubiquitin-conjugating enzyme]-L-cysteine + [acceptor protein]-L-lysine = [E2 ubiquitin-conjugating enzyme]-L-cysteine + N(6)-ubiquitinyl-[acceptor protein]-L-lysine.</text>
        <dbReference type="EC" id="2.3.2.27"/>
    </reaction>
</comment>
<dbReference type="SMART" id="SM00504">
    <property type="entry name" value="Ubox"/>
    <property type="match status" value="1"/>
</dbReference>
<dbReference type="InterPro" id="IPR004181">
    <property type="entry name" value="Znf_MIZ"/>
</dbReference>
<keyword evidence="3" id="KW-0853">WD repeat</keyword>
<comment type="function">
    <text evidence="11">Ubiquitin-protein ligase which is mainly involved pre-mRNA splicing and DNA repair. Required for pre-mRNA splicing as component of the spliceosome.</text>
</comment>
<keyword evidence="10 11" id="KW-0539">Nucleus</keyword>
<dbReference type="Pfam" id="PF08606">
    <property type="entry name" value="Prp19"/>
    <property type="match status" value="1"/>
</dbReference>
<keyword evidence="5" id="KW-0479">Metal-binding</keyword>
<dbReference type="GO" id="GO:0008270">
    <property type="term" value="F:zinc ion binding"/>
    <property type="evidence" value="ECO:0007669"/>
    <property type="project" value="UniProtKB-KW"/>
</dbReference>
<dbReference type="InterPro" id="IPR013083">
    <property type="entry name" value="Znf_RING/FYVE/PHD"/>
</dbReference>
<comment type="subcellular location">
    <subcellularLocation>
        <location evidence="1 11">Nucleus</location>
    </subcellularLocation>
</comment>